<evidence type="ECO:0000313" key="5">
    <source>
        <dbReference type="EMBL" id="PBC30099.1"/>
    </source>
</evidence>
<reference evidence="5 6" key="1">
    <citation type="submission" date="2014-07" db="EMBL/GenBank/DDBJ databases">
        <title>Genomic and transcriptomic analysis on Apis cerana provide comprehensive insights into honey bee biology.</title>
        <authorList>
            <person name="Diao Q."/>
            <person name="Sun L."/>
            <person name="Zheng H."/>
            <person name="Zheng H."/>
            <person name="Xu S."/>
            <person name="Wang S."/>
            <person name="Zeng Z."/>
            <person name="Hu F."/>
            <person name="Su S."/>
            <person name="Wu J."/>
        </authorList>
    </citation>
    <scope>NUCLEOTIDE SEQUENCE [LARGE SCALE GENOMIC DNA]</scope>
    <source>
        <tissue evidence="5">Pupae without intestine</tissue>
    </source>
</reference>
<accession>A0A2A3EFV7</accession>
<evidence type="ECO:0000313" key="6">
    <source>
        <dbReference type="Proteomes" id="UP000242457"/>
    </source>
</evidence>
<feature type="compositionally biased region" description="Basic and acidic residues" evidence="2">
    <location>
        <begin position="254"/>
        <end position="290"/>
    </location>
</feature>
<dbReference type="PANTHER" id="PTHR12904:SF23">
    <property type="entry name" value="PROTEIN ZER-1 HOMOLOG"/>
    <property type="match status" value="1"/>
</dbReference>
<evidence type="ECO:0000256" key="2">
    <source>
        <dbReference type="SAM" id="MobiDB-lite"/>
    </source>
</evidence>
<dbReference type="STRING" id="94128.A0A2A3EFV7"/>
<feature type="compositionally biased region" description="Basic and acidic residues" evidence="2">
    <location>
        <begin position="463"/>
        <end position="481"/>
    </location>
</feature>
<dbReference type="InterPro" id="IPR056845">
    <property type="entry name" value="LRR_Zer-1"/>
</dbReference>
<dbReference type="InterPro" id="IPR016024">
    <property type="entry name" value="ARM-type_fold"/>
</dbReference>
<feature type="compositionally biased region" description="Basic and acidic residues" evidence="2">
    <location>
        <begin position="896"/>
        <end position="917"/>
    </location>
</feature>
<feature type="compositionally biased region" description="Low complexity" evidence="2">
    <location>
        <begin position="306"/>
        <end position="321"/>
    </location>
</feature>
<dbReference type="InterPro" id="IPR051341">
    <property type="entry name" value="Zyg-11_UBL_adapter"/>
</dbReference>
<dbReference type="Pfam" id="PF25013">
    <property type="entry name" value="LRR_Zer-1"/>
    <property type="match status" value="1"/>
</dbReference>
<protein>
    <submittedName>
        <fullName evidence="5">Protein zer-1</fullName>
    </submittedName>
</protein>
<feature type="compositionally biased region" description="Acidic residues" evidence="2">
    <location>
        <begin position="488"/>
        <end position="519"/>
    </location>
</feature>
<feature type="domain" description="Protein zer-1 homolog-like C-terminal" evidence="3">
    <location>
        <begin position="117"/>
        <end position="256"/>
    </location>
</feature>
<feature type="region of interest" description="Disordered" evidence="2">
    <location>
        <begin position="678"/>
        <end position="745"/>
    </location>
</feature>
<proteinExistence type="predicted"/>
<feature type="compositionally biased region" description="Acidic residues" evidence="2">
    <location>
        <begin position="688"/>
        <end position="700"/>
    </location>
</feature>
<gene>
    <name evidence="5" type="ORF">APICC_09566</name>
</gene>
<feature type="compositionally biased region" description="Polar residues" evidence="2">
    <location>
        <begin position="833"/>
        <end position="859"/>
    </location>
</feature>
<dbReference type="SUPFAM" id="SSF48371">
    <property type="entry name" value="ARM repeat"/>
    <property type="match status" value="1"/>
</dbReference>
<dbReference type="AlphaFoldDB" id="A0A2A3EFV7"/>
<dbReference type="Proteomes" id="UP000242457">
    <property type="component" value="Unassembled WGS sequence"/>
</dbReference>
<feature type="region of interest" description="Disordered" evidence="2">
    <location>
        <begin position="808"/>
        <end position="963"/>
    </location>
</feature>
<feature type="compositionally biased region" description="Low complexity" evidence="2">
    <location>
        <begin position="379"/>
        <end position="400"/>
    </location>
</feature>
<keyword evidence="1" id="KW-0833">Ubl conjugation pathway</keyword>
<feature type="region of interest" description="Disordered" evidence="2">
    <location>
        <begin position="254"/>
        <end position="414"/>
    </location>
</feature>
<dbReference type="GO" id="GO:0031462">
    <property type="term" value="C:Cul2-RING ubiquitin ligase complex"/>
    <property type="evidence" value="ECO:0007669"/>
    <property type="project" value="TreeGrafter"/>
</dbReference>
<dbReference type="PANTHER" id="PTHR12904">
    <property type="match status" value="1"/>
</dbReference>
<sequence>MSWHFCNHSGKTYRHLDISQINPEDGVFTNPNTILSDIVNGLPQLTSLDISGTNLAGIEIVNRTIQTVEHSFYSDMYNNLCDIPGLISRVDRPLQFLGLYGANDAPCRRRNIPAKLQYSRKEELLKNMMGLLGNVAEVQSLRVHLMQLPYMVVFTNLIRNVRESIEVPYNAVGILAHIASDGVEAWTIEKPSRDVVLELMVEAIERWDISSERNINYRSFLPLLRLVDIYHTPQCQHWAVWALANLTTVYRGSERYSSRGGRGEHSNSYKRPRDSYSGRDEHRSSSDSTRKRMRSDSYQGGGSGSGSQRYSSSYGGSSASAPYDDNKGSSSSAVYEDKRQSERASSYHRSEDRHSASRSYAPPPPPRISEMAPPTQRYSSSRGRISHQSSNYRGRISTRGSGRGGGFHRMSSRSDVIMARKRTLHSLDYRRKLLGSRSRDYIQRVRMTTTKLRRSGTTRLSGSKKESGSGTSMKDKDREMTKAINAEFSDDDEEDDDNKSNWDDDDKDDEDDGDDEERNENDKTEHGRATGSEELPSRRDGRKFIKLTCPHCAHRSVTFKEYSLHLYSGRHSAAMRRIASRHKATLTRMRVLQRQEQRRVEARDAARGTLPSRTMFCPICKLNYRSLKAAHQLSDSHRQMKRFLTPFCRTCRIQFRSPMLFETHMCSLDHIKRKSALKERMNAGNGEAEADSSGPEEDDKEVNLDNFMTLDSVGDVDEDEESPEKKKEKPESEGTNDTEKKPKSKQMIKVGAEYIKRVEVQFCELCKLYLPRSENSERAIALHCSTRSHLKRYVRDNDDKALRRQAERIHLQSSSSTNNTSTPNAANSTENAKSPTNSEAPSTNNTLPVTTTDGTNIAESSKAIEQKGTVESEKNIKDNKNGQAEEEDDDDYPGDSSDKLWDDVDKDLGDILRETEAGGKSSDDEDSRYDRFRNSDKKQQHSGKDKERDSEKNEIDEKENIKKQEVKVKIEKIDM</sequence>
<feature type="region of interest" description="Disordered" evidence="2">
    <location>
        <begin position="444"/>
        <end position="539"/>
    </location>
</feature>
<feature type="compositionally biased region" description="Basic and acidic residues" evidence="2">
    <location>
        <begin position="928"/>
        <end position="963"/>
    </location>
</feature>
<organism evidence="5 6">
    <name type="scientific">Apis cerana cerana</name>
    <name type="common">Oriental honeybee</name>
    <dbReference type="NCBI Taxonomy" id="94128"/>
    <lineage>
        <taxon>Eukaryota</taxon>
        <taxon>Metazoa</taxon>
        <taxon>Ecdysozoa</taxon>
        <taxon>Arthropoda</taxon>
        <taxon>Hexapoda</taxon>
        <taxon>Insecta</taxon>
        <taxon>Pterygota</taxon>
        <taxon>Neoptera</taxon>
        <taxon>Endopterygota</taxon>
        <taxon>Hymenoptera</taxon>
        <taxon>Apocrita</taxon>
        <taxon>Aculeata</taxon>
        <taxon>Apoidea</taxon>
        <taxon>Anthophila</taxon>
        <taxon>Apidae</taxon>
        <taxon>Apis</taxon>
    </lineage>
</organism>
<dbReference type="InterPro" id="IPR011989">
    <property type="entry name" value="ARM-like"/>
</dbReference>
<feature type="compositionally biased region" description="Low complexity" evidence="2">
    <location>
        <begin position="813"/>
        <end position="832"/>
    </location>
</feature>
<name>A0A2A3EFV7_APICC</name>
<dbReference type="OrthoDB" id="6354489at2759"/>
<feature type="domain" description="Zer-1-like leucine-rich repeats region" evidence="4">
    <location>
        <begin position="12"/>
        <end position="101"/>
    </location>
</feature>
<evidence type="ECO:0000259" key="3">
    <source>
        <dbReference type="Pfam" id="PF22964"/>
    </source>
</evidence>
<dbReference type="InterPro" id="IPR055142">
    <property type="entry name" value="ZER1-like_C"/>
</dbReference>
<feature type="compositionally biased region" description="Acidic residues" evidence="2">
    <location>
        <begin position="884"/>
        <end position="893"/>
    </location>
</feature>
<keyword evidence="6" id="KW-1185">Reference proteome</keyword>
<feature type="compositionally biased region" description="Basic and acidic residues" evidence="2">
    <location>
        <begin position="862"/>
        <end position="880"/>
    </location>
</feature>
<dbReference type="Pfam" id="PF22964">
    <property type="entry name" value="ZER1-like_2nd"/>
    <property type="match status" value="1"/>
</dbReference>
<evidence type="ECO:0000256" key="1">
    <source>
        <dbReference type="ARBA" id="ARBA00022786"/>
    </source>
</evidence>
<dbReference type="Gene3D" id="1.25.10.10">
    <property type="entry name" value="Leucine-rich Repeat Variant"/>
    <property type="match status" value="1"/>
</dbReference>
<dbReference type="EMBL" id="KZ288267">
    <property type="protein sequence ID" value="PBC30099.1"/>
    <property type="molecule type" value="Genomic_DNA"/>
</dbReference>
<evidence type="ECO:0000259" key="4">
    <source>
        <dbReference type="Pfam" id="PF25013"/>
    </source>
</evidence>
<feature type="compositionally biased region" description="Basic and acidic residues" evidence="2">
    <location>
        <begin position="723"/>
        <end position="741"/>
    </location>
</feature>